<dbReference type="Proteomes" id="UP000479691">
    <property type="component" value="Unassembled WGS sequence"/>
</dbReference>
<gene>
    <name evidence="1" type="ORF">TWF788_002281</name>
</gene>
<name>A0A7C8U2T7_ORBOL</name>
<evidence type="ECO:0008006" key="3">
    <source>
        <dbReference type="Google" id="ProtNLM"/>
    </source>
</evidence>
<sequence length="392" mass="44017">MAAYSFSPLADSVVELTDGSNKHLFLVSSEILRIVSPVWRKALDPDSKFAPLEKITVNGTEYPKTTVEGIDHPSFKNVFDILHHQASATPRFISFQNLRSIAILVDQYDFANALAPWPHLWIESLTTNNAQHLESGYEDWLFIATVFRDVLICKDIILAVSKQLVRDLVVAPVHTSSWFSFGNPKIIYIYSRWNKSKGKLVEVNLELVPEKILVFVRKEREDRLSKALLPLWTFTQNMINSSFSSSTATTKAYCKNSDCFALALGSFIKSISSGGLQKVLLAEAFRIPGGLSLDSVITTVQNLRMTTLILERNPTYLKRPSHVENHPTNLHALKTLVADLPEEIFLRNHQDSTIKYTDGRYQTCPLARHLALEQKNALAVVGQVVGFTDLSS</sequence>
<dbReference type="AlphaFoldDB" id="A0A7C8U2T7"/>
<reference evidence="1 2" key="1">
    <citation type="submission" date="2019-06" db="EMBL/GenBank/DDBJ databases">
        <authorList>
            <person name="Palmer J.M."/>
        </authorList>
    </citation>
    <scope>NUCLEOTIDE SEQUENCE [LARGE SCALE GENOMIC DNA]</scope>
    <source>
        <strain evidence="1 2">TWF788</strain>
    </source>
</reference>
<evidence type="ECO:0000313" key="1">
    <source>
        <dbReference type="EMBL" id="KAF3187363.1"/>
    </source>
</evidence>
<organism evidence="1 2">
    <name type="scientific">Orbilia oligospora</name>
    <name type="common">Nematode-trapping fungus</name>
    <name type="synonym">Arthrobotrys oligospora</name>
    <dbReference type="NCBI Taxonomy" id="2813651"/>
    <lineage>
        <taxon>Eukaryota</taxon>
        <taxon>Fungi</taxon>
        <taxon>Dikarya</taxon>
        <taxon>Ascomycota</taxon>
        <taxon>Pezizomycotina</taxon>
        <taxon>Orbiliomycetes</taxon>
        <taxon>Orbiliales</taxon>
        <taxon>Orbiliaceae</taxon>
        <taxon>Orbilia</taxon>
    </lineage>
</organism>
<accession>A0A7C8U2T7</accession>
<comment type="caution">
    <text evidence="1">The sequence shown here is derived from an EMBL/GenBank/DDBJ whole genome shotgun (WGS) entry which is preliminary data.</text>
</comment>
<proteinExistence type="predicted"/>
<evidence type="ECO:0000313" key="2">
    <source>
        <dbReference type="Proteomes" id="UP000479691"/>
    </source>
</evidence>
<dbReference type="EMBL" id="JAABOE010000014">
    <property type="protein sequence ID" value="KAF3187363.1"/>
    <property type="molecule type" value="Genomic_DNA"/>
</dbReference>
<protein>
    <recommendedName>
        <fullName evidence="3">BTB domain-containing protein</fullName>
    </recommendedName>
</protein>